<accession>G8R2N6</accession>
<evidence type="ECO:0000313" key="1">
    <source>
        <dbReference type="EMBL" id="AEV31841.1"/>
    </source>
</evidence>
<protein>
    <recommendedName>
        <fullName evidence="3">DUF4189 domain-containing protein</fullName>
    </recommendedName>
</protein>
<sequence length="63" mass="6697">MKKLLFVFAIAAIGSLASCKKDYTCECTILGVSTSFELEDQKKGDAEDACDALEAGGSECELK</sequence>
<dbReference type="Proteomes" id="UP000005631">
    <property type="component" value="Chromosome"/>
</dbReference>
<evidence type="ECO:0000313" key="2">
    <source>
        <dbReference type="Proteomes" id="UP000005631"/>
    </source>
</evidence>
<name>G8R2N6_OWEHD</name>
<reference evidence="1 2" key="1">
    <citation type="journal article" date="2012" name="Stand. Genomic Sci.">
        <title>Genome sequence of the orange-pigmented seawater bacterium Owenweeksia hongkongensis type strain (UST20020801(T)).</title>
        <authorList>
            <person name="Riedel T."/>
            <person name="Held B."/>
            <person name="Nolan M."/>
            <person name="Lucas S."/>
            <person name="Lapidus A."/>
            <person name="Tice H."/>
            <person name="Del Rio T.G."/>
            <person name="Cheng J.F."/>
            <person name="Han C."/>
            <person name="Tapia R."/>
            <person name="Goodwin L.A."/>
            <person name="Pitluck S."/>
            <person name="Liolios K."/>
            <person name="Mavromatis K."/>
            <person name="Pagani I."/>
            <person name="Ivanova N."/>
            <person name="Mikhailova N."/>
            <person name="Pati A."/>
            <person name="Chen A."/>
            <person name="Palaniappan K."/>
            <person name="Rohde M."/>
            <person name="Tindall B.J."/>
            <person name="Detter J.C."/>
            <person name="Goker M."/>
            <person name="Woyke T."/>
            <person name="Bristow J."/>
            <person name="Eisen J.A."/>
            <person name="Markowitz V."/>
            <person name="Hugenholtz P."/>
            <person name="Klenk H.P."/>
            <person name="Kyrpides N.C."/>
        </authorList>
    </citation>
    <scope>NUCLEOTIDE SEQUENCE</scope>
    <source>
        <strain evidence="2">DSM 17368 / JCM 12287 / NRRL B-23963</strain>
    </source>
</reference>
<dbReference type="EMBL" id="CP003156">
    <property type="protein sequence ID" value="AEV31841.1"/>
    <property type="molecule type" value="Genomic_DNA"/>
</dbReference>
<evidence type="ECO:0008006" key="3">
    <source>
        <dbReference type="Google" id="ProtNLM"/>
    </source>
</evidence>
<dbReference type="RefSeq" id="WP_014201202.1">
    <property type="nucleotide sequence ID" value="NC_016599.1"/>
</dbReference>
<keyword evidence="2" id="KW-1185">Reference proteome</keyword>
<organism evidence="1 2">
    <name type="scientific">Owenweeksia hongkongensis (strain DSM 17368 / CIP 108786 / JCM 12287 / NRRL B-23963 / UST20020801)</name>
    <dbReference type="NCBI Taxonomy" id="926562"/>
    <lineage>
        <taxon>Bacteria</taxon>
        <taxon>Pseudomonadati</taxon>
        <taxon>Bacteroidota</taxon>
        <taxon>Flavobacteriia</taxon>
        <taxon>Flavobacteriales</taxon>
        <taxon>Owenweeksiaceae</taxon>
        <taxon>Owenweeksia</taxon>
    </lineage>
</organism>
<dbReference type="KEGG" id="oho:Oweho_0828"/>
<gene>
    <name evidence="1" type="ordered locus">Oweho_0828</name>
</gene>
<dbReference type="STRING" id="926562.Oweho_0828"/>
<dbReference type="HOGENOM" id="CLU_202464_0_0_10"/>
<dbReference type="PROSITE" id="PS51257">
    <property type="entry name" value="PROKAR_LIPOPROTEIN"/>
    <property type="match status" value="1"/>
</dbReference>
<dbReference type="AlphaFoldDB" id="G8R2N6"/>
<proteinExistence type="predicted"/>
<dbReference type="OrthoDB" id="676461at2"/>